<feature type="compositionally biased region" description="Basic and acidic residues" evidence="1">
    <location>
        <begin position="97"/>
        <end position="106"/>
    </location>
</feature>
<evidence type="ECO:0000313" key="3">
    <source>
        <dbReference type="EMBL" id="GJE59849.1"/>
    </source>
</evidence>
<gene>
    <name evidence="3" type="ORF">MPOCJGCO_1951</name>
</gene>
<evidence type="ECO:0008006" key="5">
    <source>
        <dbReference type="Google" id="ProtNLM"/>
    </source>
</evidence>
<proteinExistence type="predicted"/>
<name>A0ABQ4TX49_9HYPH</name>
<keyword evidence="4" id="KW-1185">Reference proteome</keyword>
<dbReference type="Proteomes" id="UP001055057">
    <property type="component" value="Unassembled WGS sequence"/>
</dbReference>
<evidence type="ECO:0000313" key="4">
    <source>
        <dbReference type="Proteomes" id="UP001055057"/>
    </source>
</evidence>
<protein>
    <recommendedName>
        <fullName evidence="5">Translation initiation factor IF-2</fullName>
    </recommendedName>
</protein>
<feature type="chain" id="PRO_5046616717" description="Translation initiation factor IF-2" evidence="2">
    <location>
        <begin position="22"/>
        <end position="120"/>
    </location>
</feature>
<reference evidence="3" key="1">
    <citation type="journal article" date="2021" name="Front. Microbiol.">
        <title>Comprehensive Comparative Genomics and Phenotyping of Methylobacterium Species.</title>
        <authorList>
            <person name="Alessa O."/>
            <person name="Ogura Y."/>
            <person name="Fujitani Y."/>
            <person name="Takami H."/>
            <person name="Hayashi T."/>
            <person name="Sahin N."/>
            <person name="Tani A."/>
        </authorList>
    </citation>
    <scope>NUCLEOTIDE SEQUENCE</scope>
    <source>
        <strain evidence="3">DSM 23632</strain>
    </source>
</reference>
<comment type="caution">
    <text evidence="3">The sequence shown here is derived from an EMBL/GenBank/DDBJ whole genome shotgun (WGS) entry which is preliminary data.</text>
</comment>
<sequence length="120" mass="12197">MRTLLVIGAVGLALTASIAEARPGRGLRGTLHGTTLPVRTTEALKADASKTDAPETEPAEAPARVAEAPRYVSLKPGTTGSIPGPVAASPPAPPKLAPEERPRCAPERLVGTGAGFCLIN</sequence>
<dbReference type="EMBL" id="BPRB01000098">
    <property type="protein sequence ID" value="GJE59849.1"/>
    <property type="molecule type" value="Genomic_DNA"/>
</dbReference>
<evidence type="ECO:0000256" key="1">
    <source>
        <dbReference type="SAM" id="MobiDB-lite"/>
    </source>
</evidence>
<feature type="signal peptide" evidence="2">
    <location>
        <begin position="1"/>
        <end position="21"/>
    </location>
</feature>
<feature type="region of interest" description="Disordered" evidence="1">
    <location>
        <begin position="45"/>
        <end position="107"/>
    </location>
</feature>
<organism evidence="3 4">
    <name type="scientific">Methylobacterium trifolii</name>
    <dbReference type="NCBI Taxonomy" id="1003092"/>
    <lineage>
        <taxon>Bacteria</taxon>
        <taxon>Pseudomonadati</taxon>
        <taxon>Pseudomonadota</taxon>
        <taxon>Alphaproteobacteria</taxon>
        <taxon>Hyphomicrobiales</taxon>
        <taxon>Methylobacteriaceae</taxon>
        <taxon>Methylobacterium</taxon>
    </lineage>
</organism>
<keyword evidence="2" id="KW-0732">Signal</keyword>
<dbReference type="RefSeq" id="WP_238182407.1">
    <property type="nucleotide sequence ID" value="NZ_BPRB01000098.1"/>
</dbReference>
<accession>A0ABQ4TX49</accession>
<evidence type="ECO:0000256" key="2">
    <source>
        <dbReference type="SAM" id="SignalP"/>
    </source>
</evidence>
<reference evidence="3" key="2">
    <citation type="submission" date="2021-08" db="EMBL/GenBank/DDBJ databases">
        <authorList>
            <person name="Tani A."/>
            <person name="Ola A."/>
            <person name="Ogura Y."/>
            <person name="Katsura K."/>
            <person name="Hayashi T."/>
        </authorList>
    </citation>
    <scope>NUCLEOTIDE SEQUENCE</scope>
    <source>
        <strain evidence="3">DSM 23632</strain>
    </source>
</reference>
<feature type="compositionally biased region" description="Low complexity" evidence="1">
    <location>
        <begin position="59"/>
        <end position="69"/>
    </location>
</feature>